<feature type="compositionally biased region" description="Polar residues" evidence="1">
    <location>
        <begin position="57"/>
        <end position="69"/>
    </location>
</feature>
<sequence length="177" mass="17724">MHALRDQRSSSLPALPHRGHLLQATCLCAQGRMGCSTSSQTSAEDTTRPSAKPEESNGASTTGVANENGNIAEDSETIPDQTPAEPVAAADTSGEGTSASPPAGEESQPSTDSTPAENAAETPAAETPAAETPAAETPAAETPAAETPATETPAAAPEQEATATHSEPEPETPAPSE</sequence>
<dbReference type="EMBL" id="JAAVVJ010000012">
    <property type="protein sequence ID" value="KAF7211073.1"/>
    <property type="molecule type" value="Genomic_DNA"/>
</dbReference>
<dbReference type="OMA" id="THTTAQD"/>
<evidence type="ECO:0000313" key="3">
    <source>
        <dbReference type="Proteomes" id="UP000822369"/>
    </source>
</evidence>
<protein>
    <submittedName>
        <fullName evidence="2">Transcript variant X1</fullName>
    </submittedName>
</protein>
<dbReference type="KEGG" id="nfu:107394673"/>
<evidence type="ECO:0000256" key="1">
    <source>
        <dbReference type="SAM" id="MobiDB-lite"/>
    </source>
</evidence>
<feature type="compositionally biased region" description="Polar residues" evidence="1">
    <location>
        <begin position="35"/>
        <end position="44"/>
    </location>
</feature>
<evidence type="ECO:0000313" key="2">
    <source>
        <dbReference type="EMBL" id="KAF7211073.1"/>
    </source>
</evidence>
<feature type="compositionally biased region" description="Low complexity" evidence="1">
    <location>
        <begin position="114"/>
        <end position="165"/>
    </location>
</feature>
<comment type="caution">
    <text evidence="2">The sequence shown here is derived from an EMBL/GenBank/DDBJ whole genome shotgun (WGS) entry which is preliminary data.</text>
</comment>
<reference evidence="2" key="1">
    <citation type="submission" date="2020-03" db="EMBL/GenBank/DDBJ databases">
        <title>Intra-Species Differences in Population Size shape Life History and Genome Evolution.</title>
        <authorList>
            <person name="Willemsen D."/>
            <person name="Cui R."/>
            <person name="Valenzano D.R."/>
        </authorList>
    </citation>
    <scope>NUCLEOTIDE SEQUENCE</scope>
    <source>
        <strain evidence="2">GRZ</strain>
        <tissue evidence="2">Whole</tissue>
    </source>
</reference>
<accession>A0A9D3BLJ1</accession>
<dbReference type="AlphaFoldDB" id="A0A9D3BLJ1"/>
<proteinExistence type="predicted"/>
<feature type="region of interest" description="Disordered" evidence="1">
    <location>
        <begin position="33"/>
        <end position="177"/>
    </location>
</feature>
<organism evidence="2 3">
    <name type="scientific">Nothobranchius furzeri</name>
    <name type="common">Turquoise killifish</name>
    <dbReference type="NCBI Taxonomy" id="105023"/>
    <lineage>
        <taxon>Eukaryota</taxon>
        <taxon>Metazoa</taxon>
        <taxon>Chordata</taxon>
        <taxon>Craniata</taxon>
        <taxon>Vertebrata</taxon>
        <taxon>Euteleostomi</taxon>
        <taxon>Actinopterygii</taxon>
        <taxon>Neopterygii</taxon>
        <taxon>Teleostei</taxon>
        <taxon>Neoteleostei</taxon>
        <taxon>Acanthomorphata</taxon>
        <taxon>Ovalentaria</taxon>
        <taxon>Atherinomorphae</taxon>
        <taxon>Cyprinodontiformes</taxon>
        <taxon>Nothobranchiidae</taxon>
        <taxon>Nothobranchius</taxon>
    </lineage>
</organism>
<dbReference type="Proteomes" id="UP000822369">
    <property type="component" value="Chromosome 12"/>
</dbReference>
<name>A0A9D3BLJ1_NOTFU</name>
<gene>
    <name evidence="2" type="ORF">G4P62_017324</name>
</gene>
<feature type="compositionally biased region" description="Basic and acidic residues" evidence="1">
    <location>
        <begin position="45"/>
        <end position="55"/>
    </location>
</feature>